<dbReference type="AlphaFoldDB" id="A0A1Z4LIB0"/>
<evidence type="ECO:0000313" key="5">
    <source>
        <dbReference type="EMBL" id="BAY80973.1"/>
    </source>
</evidence>
<accession>A0A1Z4LIB0</accession>
<evidence type="ECO:0000256" key="1">
    <source>
        <dbReference type="ARBA" id="ARBA00022448"/>
    </source>
</evidence>
<dbReference type="InterPro" id="IPR015854">
    <property type="entry name" value="ABC_transpr_LolD-like"/>
</dbReference>
<keyword evidence="1" id="KW-0813">Transport</keyword>
<name>A0A1Z4LIB0_9CYAN</name>
<organism evidence="5 6">
    <name type="scientific">Calothrix parasitica NIES-267</name>
    <dbReference type="NCBI Taxonomy" id="1973488"/>
    <lineage>
        <taxon>Bacteria</taxon>
        <taxon>Bacillati</taxon>
        <taxon>Cyanobacteriota</taxon>
        <taxon>Cyanophyceae</taxon>
        <taxon>Nostocales</taxon>
        <taxon>Calotrichaceae</taxon>
        <taxon>Calothrix</taxon>
    </lineage>
</organism>
<dbReference type="Pfam" id="PF00005">
    <property type="entry name" value="ABC_tran"/>
    <property type="match status" value="1"/>
</dbReference>
<dbReference type="GO" id="GO:0005886">
    <property type="term" value="C:plasma membrane"/>
    <property type="evidence" value="ECO:0007669"/>
    <property type="project" value="TreeGrafter"/>
</dbReference>
<keyword evidence="2" id="KW-0547">Nucleotide-binding</keyword>
<dbReference type="InterPro" id="IPR017911">
    <property type="entry name" value="MacB-like_ATP-bd"/>
</dbReference>
<evidence type="ECO:0000256" key="3">
    <source>
        <dbReference type="ARBA" id="ARBA00022840"/>
    </source>
</evidence>
<dbReference type="PROSITE" id="PS00211">
    <property type="entry name" value="ABC_TRANSPORTER_1"/>
    <property type="match status" value="1"/>
</dbReference>
<dbReference type="SUPFAM" id="SSF52540">
    <property type="entry name" value="P-loop containing nucleoside triphosphate hydrolases"/>
    <property type="match status" value="1"/>
</dbReference>
<evidence type="ECO:0000313" key="6">
    <source>
        <dbReference type="Proteomes" id="UP000218418"/>
    </source>
</evidence>
<reference evidence="5 6" key="1">
    <citation type="submission" date="2017-06" db="EMBL/GenBank/DDBJ databases">
        <title>Genome sequencing of cyanobaciteial culture collection at National Institute for Environmental Studies (NIES).</title>
        <authorList>
            <person name="Hirose Y."/>
            <person name="Shimura Y."/>
            <person name="Fujisawa T."/>
            <person name="Nakamura Y."/>
            <person name="Kawachi M."/>
        </authorList>
    </citation>
    <scope>NUCLEOTIDE SEQUENCE [LARGE SCALE GENOMIC DNA]</scope>
    <source>
        <strain evidence="5 6">NIES-267</strain>
    </source>
</reference>
<protein>
    <submittedName>
        <fullName evidence="5">Putative ABC transporter ATP-binding protein</fullName>
    </submittedName>
</protein>
<dbReference type="GO" id="GO:0022857">
    <property type="term" value="F:transmembrane transporter activity"/>
    <property type="evidence" value="ECO:0007669"/>
    <property type="project" value="TreeGrafter"/>
</dbReference>
<keyword evidence="3 5" id="KW-0067">ATP-binding</keyword>
<dbReference type="Gene3D" id="3.40.50.300">
    <property type="entry name" value="P-loop containing nucleotide triphosphate hydrolases"/>
    <property type="match status" value="1"/>
</dbReference>
<dbReference type="GO" id="GO:0098796">
    <property type="term" value="C:membrane protein complex"/>
    <property type="evidence" value="ECO:0007669"/>
    <property type="project" value="UniProtKB-ARBA"/>
</dbReference>
<dbReference type="PANTHER" id="PTHR24220">
    <property type="entry name" value="IMPORT ATP-BINDING PROTEIN"/>
    <property type="match status" value="1"/>
</dbReference>
<feature type="domain" description="ABC transporter" evidence="4">
    <location>
        <begin position="35"/>
        <end position="255"/>
    </location>
</feature>
<dbReference type="Proteomes" id="UP000218418">
    <property type="component" value="Chromosome"/>
</dbReference>
<gene>
    <name evidence="5" type="ORF">NIES267_04380</name>
</gene>
<dbReference type="PANTHER" id="PTHR24220:SF659">
    <property type="entry name" value="TRANSPORTER, PUTATIVE-RELATED"/>
    <property type="match status" value="1"/>
</dbReference>
<dbReference type="InterPro" id="IPR003593">
    <property type="entry name" value="AAA+_ATPase"/>
</dbReference>
<dbReference type="InterPro" id="IPR003439">
    <property type="entry name" value="ABC_transporter-like_ATP-bd"/>
</dbReference>
<sequence length="255" mass="27460">MTISQNRCIVTSRIDSWNDSKSTDLSKLKTSAISARGVEMVYQSGKQRYVALKGIDLDVPKGTIQLLMGHSGSGKTTLLSILAGILTPTSGEINLLGEEITRMSSKKLSRFRRDSIGFIFQGFNLFGALNAVENVQVALEIKGIKGKSATNQALELLDMVGLANKANLLPRDLSGGQKQRIAIARALAGNPQLIMADEPTAALDSYNGQAVIELLCNLAREGGSTVVMVTHDSRIQSFADNVAFLEDGEITENYL</sequence>
<dbReference type="PROSITE" id="PS50893">
    <property type="entry name" value="ABC_TRANSPORTER_2"/>
    <property type="match status" value="1"/>
</dbReference>
<dbReference type="FunFam" id="3.40.50.300:FF:000032">
    <property type="entry name" value="Export ABC transporter ATP-binding protein"/>
    <property type="match status" value="1"/>
</dbReference>
<evidence type="ECO:0000256" key="2">
    <source>
        <dbReference type="ARBA" id="ARBA00022741"/>
    </source>
</evidence>
<evidence type="ECO:0000259" key="4">
    <source>
        <dbReference type="PROSITE" id="PS50893"/>
    </source>
</evidence>
<keyword evidence="6" id="KW-1185">Reference proteome</keyword>
<dbReference type="EMBL" id="AP018227">
    <property type="protein sequence ID" value="BAY80973.1"/>
    <property type="molecule type" value="Genomic_DNA"/>
</dbReference>
<dbReference type="InterPro" id="IPR027417">
    <property type="entry name" value="P-loop_NTPase"/>
</dbReference>
<dbReference type="InterPro" id="IPR017871">
    <property type="entry name" value="ABC_transporter-like_CS"/>
</dbReference>
<proteinExistence type="predicted"/>
<dbReference type="GO" id="GO:0016887">
    <property type="term" value="F:ATP hydrolysis activity"/>
    <property type="evidence" value="ECO:0007669"/>
    <property type="project" value="InterPro"/>
</dbReference>
<dbReference type="CDD" id="cd03255">
    <property type="entry name" value="ABC_MJ0796_LolCDE_FtsE"/>
    <property type="match status" value="1"/>
</dbReference>
<dbReference type="SMART" id="SM00382">
    <property type="entry name" value="AAA"/>
    <property type="match status" value="1"/>
</dbReference>
<dbReference type="GO" id="GO:0005524">
    <property type="term" value="F:ATP binding"/>
    <property type="evidence" value="ECO:0007669"/>
    <property type="project" value="UniProtKB-KW"/>
</dbReference>